<dbReference type="CDD" id="cd01949">
    <property type="entry name" value="GGDEF"/>
    <property type="match status" value="1"/>
</dbReference>
<dbReference type="AlphaFoldDB" id="F0JGB8"/>
<gene>
    <name evidence="5" type="ORF">DND132_1829</name>
</gene>
<evidence type="ECO:0000259" key="3">
    <source>
        <dbReference type="PROSITE" id="PS50113"/>
    </source>
</evidence>
<dbReference type="InterPro" id="IPR035965">
    <property type="entry name" value="PAS-like_dom_sf"/>
</dbReference>
<dbReference type="Pfam" id="PF13426">
    <property type="entry name" value="PAS_9"/>
    <property type="match status" value="2"/>
</dbReference>
<dbReference type="PROSITE" id="PS50887">
    <property type="entry name" value="GGDEF"/>
    <property type="match status" value="1"/>
</dbReference>
<dbReference type="InterPro" id="IPR000014">
    <property type="entry name" value="PAS"/>
</dbReference>
<dbReference type="SMR" id="F0JGB8"/>
<dbReference type="OrthoDB" id="5460745at2"/>
<dbReference type="InterPro" id="IPR043128">
    <property type="entry name" value="Rev_trsase/Diguanyl_cyclase"/>
</dbReference>
<dbReference type="InterPro" id="IPR000700">
    <property type="entry name" value="PAS-assoc_C"/>
</dbReference>
<dbReference type="KEGG" id="ddn:DND132_1829"/>
<evidence type="ECO:0000256" key="1">
    <source>
        <dbReference type="SAM" id="MobiDB-lite"/>
    </source>
</evidence>
<keyword evidence="6" id="KW-1185">Reference proteome</keyword>
<dbReference type="InterPro" id="IPR001610">
    <property type="entry name" value="PAC"/>
</dbReference>
<dbReference type="Pfam" id="PF00989">
    <property type="entry name" value="PAS"/>
    <property type="match status" value="1"/>
</dbReference>
<dbReference type="FunFam" id="3.30.70.270:FF:000001">
    <property type="entry name" value="Diguanylate cyclase domain protein"/>
    <property type="match status" value="1"/>
</dbReference>
<dbReference type="PROSITE" id="PS50112">
    <property type="entry name" value="PAS"/>
    <property type="match status" value="3"/>
</dbReference>
<dbReference type="GO" id="GO:0003824">
    <property type="term" value="F:catalytic activity"/>
    <property type="evidence" value="ECO:0007669"/>
    <property type="project" value="UniProtKB-ARBA"/>
</dbReference>
<dbReference type="Gene3D" id="3.30.450.20">
    <property type="entry name" value="PAS domain"/>
    <property type="match status" value="5"/>
</dbReference>
<feature type="region of interest" description="Disordered" evidence="1">
    <location>
        <begin position="14"/>
        <end position="45"/>
    </location>
</feature>
<dbReference type="SMART" id="SM00091">
    <property type="entry name" value="PAS"/>
    <property type="match status" value="5"/>
</dbReference>
<dbReference type="GO" id="GO:0006355">
    <property type="term" value="P:regulation of DNA-templated transcription"/>
    <property type="evidence" value="ECO:0007669"/>
    <property type="project" value="InterPro"/>
</dbReference>
<evidence type="ECO:0000313" key="5">
    <source>
        <dbReference type="EMBL" id="EGB15035.1"/>
    </source>
</evidence>
<reference evidence="5 6" key="1">
    <citation type="journal article" date="2011" name="J. Bacteriol.">
        <title>Genome sequence of the mercury-methylating strain Desulfovibrio desulfuricans ND132.</title>
        <authorList>
            <person name="Brown S.D."/>
            <person name="Gilmour C.C."/>
            <person name="Kucken A.M."/>
            <person name="Wall J.D."/>
            <person name="Elias D.A."/>
            <person name="Brandt C.C."/>
            <person name="Podar M."/>
            <person name="Chertkov O."/>
            <person name="Held B."/>
            <person name="Bruce D.C."/>
            <person name="Detter J.C."/>
            <person name="Tapia R."/>
            <person name="Han C.S."/>
            <person name="Goodwin L.A."/>
            <person name="Cheng J.F."/>
            <person name="Pitluck S."/>
            <person name="Woyke T."/>
            <person name="Mikhailova N."/>
            <person name="Ivanova N.N."/>
            <person name="Han J."/>
            <person name="Lucas S."/>
            <person name="Lapidus A.L."/>
            <person name="Land M.L."/>
            <person name="Hauser L.J."/>
            <person name="Palumbo A.V."/>
        </authorList>
    </citation>
    <scope>NUCLEOTIDE SEQUENCE [LARGE SCALE GENOMIC DNA]</scope>
    <source>
        <strain evidence="5 6">ND132</strain>
    </source>
</reference>
<dbReference type="STRING" id="641491.DND132_1829"/>
<dbReference type="InterPro" id="IPR029787">
    <property type="entry name" value="Nucleotide_cyclase"/>
</dbReference>
<dbReference type="SMART" id="SM00267">
    <property type="entry name" value="GGDEF"/>
    <property type="match status" value="1"/>
</dbReference>
<feature type="compositionally biased region" description="Basic and acidic residues" evidence="1">
    <location>
        <begin position="25"/>
        <end position="45"/>
    </location>
</feature>
<dbReference type="EMBL" id="CP003220">
    <property type="protein sequence ID" value="EGB15035.1"/>
    <property type="molecule type" value="Genomic_DNA"/>
</dbReference>
<dbReference type="Proteomes" id="UP000007845">
    <property type="component" value="Chromosome"/>
</dbReference>
<dbReference type="InterPro" id="IPR000160">
    <property type="entry name" value="GGDEF_dom"/>
</dbReference>
<feature type="domain" description="GGDEF" evidence="4">
    <location>
        <begin position="752"/>
        <end position="883"/>
    </location>
</feature>
<accession>F0JGB8</accession>
<dbReference type="SMART" id="SM00086">
    <property type="entry name" value="PAC"/>
    <property type="match status" value="5"/>
</dbReference>
<dbReference type="InterPro" id="IPR013767">
    <property type="entry name" value="PAS_fold"/>
</dbReference>
<sequence>MVFARIRHAVRPYRPTRTTALEQRPPTEDTRLKNRRTTPEDRLRQRAREHAARLRDGDDPVEFWAAFCTQVLAEDDEAAPSGDDCPPDPRASRLHTLFLSLHTPVLLLNADFEVEVMNPAAVELTGAGDLEGWCRGEHAPVPLAELAPWLARALEAEGLGEGVEACKLDVPVARRHGERHFNVSVSPTADFSDRQDGYAVVLDDITARAREERELARERNRAAHYLDVVGAMVFTLDAAGRIDMVNRTACRVLGHAEGDLLGRDWVDTLVPLPDRDEIRDCLYLVLSGQAGGEDERTFRVLTREGSERTVQWQSQLLTTGGGLPVGMLVSGTDVTEQRAIEEALAKKELWLRSTFVGLGEAVLILTPGMEILDANPAAEAMFQKTQAELAGLPVGDLHVSANHYDDFLARSRAAFEAGERALFELPLKRRNGEIFPADQSVSLIKGDDGSTLGVVNVIRDISDRKNAEADLKRSEEKFRRIFETIEEGYMVTDLAGTVLMVNPATCRLLQFEESELVGRNIDTVYRRPDDSESLRESLFARGAVRGLQLTAKRKDGATIVIEANAHRVLNHQDEPVAMEGTFRDITRRMEAEKVLRESEKQYRAFFENNHAIMLLTDPKSERIIDANPAAEDFYGYPIEVMKTMNLSQINALDRDEMFAEMRRSMDEGRAYFILRHRLANGEIRNVEVYSGPIMVQGSQRLYSVIHDVTKRIELEREMKLLATTDALTGANNRHQFFALGAVEVQRAKRYALPLTVLMLDIDYFKSINDTYGHAAGDLVLKALSASVSATLRASDIFGRLGGEEFAVILPQTDIDEGAEAAERLRETLAGLAVEVGDESITFTVSMGVTRICAGDKTVEDVLNRADEALYKAKRMGRNRVVRG</sequence>
<dbReference type="eggNOG" id="COG3706">
    <property type="taxonomic scope" value="Bacteria"/>
</dbReference>
<dbReference type="NCBIfam" id="TIGR00254">
    <property type="entry name" value="GGDEF"/>
    <property type="match status" value="1"/>
</dbReference>
<feature type="domain" description="PAS" evidence="2">
    <location>
        <begin position="474"/>
        <end position="538"/>
    </location>
</feature>
<name>F0JGB8_9BACT</name>
<feature type="domain" description="PAC" evidence="3">
    <location>
        <begin position="545"/>
        <end position="597"/>
    </location>
</feature>
<evidence type="ECO:0000259" key="4">
    <source>
        <dbReference type="PROSITE" id="PS50887"/>
    </source>
</evidence>
<dbReference type="SUPFAM" id="SSF55073">
    <property type="entry name" value="Nucleotide cyclase"/>
    <property type="match status" value="1"/>
</dbReference>
<proteinExistence type="predicted"/>
<evidence type="ECO:0000313" key="6">
    <source>
        <dbReference type="Proteomes" id="UP000007845"/>
    </source>
</evidence>
<dbReference type="PROSITE" id="PS50113">
    <property type="entry name" value="PAC"/>
    <property type="match status" value="3"/>
</dbReference>
<feature type="domain" description="PAC" evidence="3">
    <location>
        <begin position="294"/>
        <end position="346"/>
    </location>
</feature>
<dbReference type="PANTHER" id="PTHR44757">
    <property type="entry name" value="DIGUANYLATE CYCLASE DGCP"/>
    <property type="match status" value="1"/>
</dbReference>
<evidence type="ECO:0000259" key="2">
    <source>
        <dbReference type="PROSITE" id="PS50112"/>
    </source>
</evidence>
<feature type="domain" description="PAS" evidence="2">
    <location>
        <begin position="598"/>
        <end position="668"/>
    </location>
</feature>
<feature type="domain" description="PAC" evidence="3">
    <location>
        <begin position="421"/>
        <end position="473"/>
    </location>
</feature>
<feature type="domain" description="PAS" evidence="2">
    <location>
        <begin position="218"/>
        <end position="289"/>
    </location>
</feature>
<dbReference type="Pfam" id="PF08448">
    <property type="entry name" value="PAS_4"/>
    <property type="match status" value="1"/>
</dbReference>
<protein>
    <submittedName>
        <fullName evidence="5">Diguanylate cyclase with PAS/PAC sensor</fullName>
    </submittedName>
</protein>
<dbReference type="Gene3D" id="3.30.70.270">
    <property type="match status" value="1"/>
</dbReference>
<dbReference type="eggNOG" id="COG2202">
    <property type="taxonomic scope" value="Bacteria"/>
</dbReference>
<dbReference type="HOGENOM" id="CLU_012759_0_0_7"/>
<organism evidence="5 6">
    <name type="scientific">Pseudodesulfovibrio mercurii</name>
    <dbReference type="NCBI Taxonomy" id="641491"/>
    <lineage>
        <taxon>Bacteria</taxon>
        <taxon>Pseudomonadati</taxon>
        <taxon>Thermodesulfobacteriota</taxon>
        <taxon>Desulfovibrionia</taxon>
        <taxon>Desulfovibrionales</taxon>
        <taxon>Desulfovibrionaceae</taxon>
    </lineage>
</organism>
<dbReference type="InterPro" id="IPR052155">
    <property type="entry name" value="Biofilm_reg_signaling"/>
</dbReference>
<dbReference type="InterPro" id="IPR013656">
    <property type="entry name" value="PAS_4"/>
</dbReference>
<dbReference type="PANTHER" id="PTHR44757:SF2">
    <property type="entry name" value="BIOFILM ARCHITECTURE MAINTENANCE PROTEIN MBAA"/>
    <property type="match status" value="1"/>
</dbReference>
<dbReference type="Pfam" id="PF00990">
    <property type="entry name" value="GGDEF"/>
    <property type="match status" value="1"/>
</dbReference>
<dbReference type="NCBIfam" id="TIGR00229">
    <property type="entry name" value="sensory_box"/>
    <property type="match status" value="4"/>
</dbReference>
<dbReference type="SUPFAM" id="SSF55785">
    <property type="entry name" value="PYP-like sensor domain (PAS domain)"/>
    <property type="match status" value="5"/>
</dbReference>
<dbReference type="CDD" id="cd00130">
    <property type="entry name" value="PAS"/>
    <property type="match status" value="4"/>
</dbReference>